<evidence type="ECO:0000313" key="2">
    <source>
        <dbReference type="Proteomes" id="UP001157125"/>
    </source>
</evidence>
<evidence type="ECO:0000313" key="1">
    <source>
        <dbReference type="EMBL" id="GMA34525.1"/>
    </source>
</evidence>
<name>A0ABQ6I9P5_9MICO</name>
<gene>
    <name evidence="1" type="ORF">GCM10025876_07290</name>
</gene>
<accession>A0ABQ6I9P5</accession>
<protein>
    <recommendedName>
        <fullName evidence="3">Solute-binding protein family 3/N-terminal domain-containing protein</fullName>
    </recommendedName>
</protein>
<comment type="caution">
    <text evidence="1">The sequence shown here is derived from an EMBL/GenBank/DDBJ whole genome shotgun (WGS) entry which is preliminary data.</text>
</comment>
<organism evidence="1 2">
    <name type="scientific">Demequina litorisediminis</name>
    <dbReference type="NCBI Taxonomy" id="1849022"/>
    <lineage>
        <taxon>Bacteria</taxon>
        <taxon>Bacillati</taxon>
        <taxon>Actinomycetota</taxon>
        <taxon>Actinomycetes</taxon>
        <taxon>Micrococcales</taxon>
        <taxon>Demequinaceae</taxon>
        <taxon>Demequina</taxon>
    </lineage>
</organism>
<dbReference type="Gene3D" id="3.40.190.10">
    <property type="entry name" value="Periplasmic binding protein-like II"/>
    <property type="match status" value="2"/>
</dbReference>
<sequence length="67" mass="6690">MTTNGENGLKVAAETDDYSRSAVALAGGDQALADAISDALATLAEDGTLAEISNEFFGADVSVEPAA</sequence>
<dbReference type="EMBL" id="BSUN01000001">
    <property type="protein sequence ID" value="GMA34525.1"/>
    <property type="molecule type" value="Genomic_DNA"/>
</dbReference>
<reference evidence="2" key="1">
    <citation type="journal article" date="2019" name="Int. J. Syst. Evol. Microbiol.">
        <title>The Global Catalogue of Microorganisms (GCM) 10K type strain sequencing project: providing services to taxonomists for standard genome sequencing and annotation.</title>
        <authorList>
            <consortium name="The Broad Institute Genomics Platform"/>
            <consortium name="The Broad Institute Genome Sequencing Center for Infectious Disease"/>
            <person name="Wu L."/>
            <person name="Ma J."/>
        </authorList>
    </citation>
    <scope>NUCLEOTIDE SEQUENCE [LARGE SCALE GENOMIC DNA]</scope>
    <source>
        <strain evidence="2">NBRC 112299</strain>
    </source>
</reference>
<evidence type="ECO:0008006" key="3">
    <source>
        <dbReference type="Google" id="ProtNLM"/>
    </source>
</evidence>
<keyword evidence="2" id="KW-1185">Reference proteome</keyword>
<dbReference type="SUPFAM" id="SSF53850">
    <property type="entry name" value="Periplasmic binding protein-like II"/>
    <property type="match status" value="1"/>
</dbReference>
<dbReference type="Proteomes" id="UP001157125">
    <property type="component" value="Unassembled WGS sequence"/>
</dbReference>
<proteinExistence type="predicted"/>